<organism evidence="7 8">
    <name type="scientific">Crassaminicella indica</name>
    <dbReference type="NCBI Taxonomy" id="2855394"/>
    <lineage>
        <taxon>Bacteria</taxon>
        <taxon>Bacillati</taxon>
        <taxon>Bacillota</taxon>
        <taxon>Clostridia</taxon>
        <taxon>Eubacteriales</taxon>
        <taxon>Clostridiaceae</taxon>
        <taxon>Crassaminicella</taxon>
    </lineage>
</organism>
<dbReference type="RefSeq" id="WP_218282968.1">
    <property type="nucleotide sequence ID" value="NZ_CP078093.1"/>
</dbReference>
<dbReference type="EMBL" id="CP078093">
    <property type="protein sequence ID" value="QXM06272.1"/>
    <property type="molecule type" value="Genomic_DNA"/>
</dbReference>
<protein>
    <submittedName>
        <fullName evidence="7">RDD family protein</fullName>
    </submittedName>
</protein>
<sequence length="224" mass="25815">MQFVSITTPENIEVKFRLAGVGSRVVAAFIDYLIQGVVYLIFILALAGMNDPIEYFEGKNSYFLAIVLLIIVCVNYGYFIISEMVMNGRTLGKKALGLRTIRKNGQPMDIKHSLIRNLFRIFVDNYLVGILMIFFRGDDARLGDILASTMVIEEEKKELYDYFDDLSEDIKNKLTEDEKQLLITYINEKDEVSIDKEVLQQKIVDYFTSKYNDVDEEILSIVKK</sequence>
<accession>A0ABX8RCU3</accession>
<proteinExistence type="predicted"/>
<gene>
    <name evidence="7" type="ORF">KVH43_00045</name>
</gene>
<dbReference type="PANTHER" id="PTHR38480:SF1">
    <property type="entry name" value="SLR0254 PROTEIN"/>
    <property type="match status" value="1"/>
</dbReference>
<reference evidence="7" key="1">
    <citation type="submission" date="2021-07" db="EMBL/GenBank/DDBJ databases">
        <title>Complete genome sequence of Crassaminicella sp. 143-21, isolated from a deep-sea hydrothermal vent.</title>
        <authorList>
            <person name="Li X."/>
        </authorList>
    </citation>
    <scope>NUCLEOTIDE SEQUENCE</scope>
    <source>
        <strain evidence="7">143-21</strain>
    </source>
</reference>
<keyword evidence="2 5" id="KW-0812">Transmembrane</keyword>
<evidence type="ECO:0000256" key="3">
    <source>
        <dbReference type="ARBA" id="ARBA00022989"/>
    </source>
</evidence>
<evidence type="ECO:0000256" key="5">
    <source>
        <dbReference type="SAM" id="Phobius"/>
    </source>
</evidence>
<feature type="transmembrane region" description="Helical" evidence="5">
    <location>
        <begin position="61"/>
        <end position="81"/>
    </location>
</feature>
<dbReference type="PANTHER" id="PTHR38480">
    <property type="entry name" value="SLR0254 PROTEIN"/>
    <property type="match status" value="1"/>
</dbReference>
<dbReference type="Pfam" id="PF06271">
    <property type="entry name" value="RDD"/>
    <property type="match status" value="1"/>
</dbReference>
<evidence type="ECO:0000256" key="2">
    <source>
        <dbReference type="ARBA" id="ARBA00022692"/>
    </source>
</evidence>
<keyword evidence="4 5" id="KW-0472">Membrane</keyword>
<comment type="subcellular location">
    <subcellularLocation>
        <location evidence="1">Membrane</location>
        <topology evidence="1">Multi-pass membrane protein</topology>
    </subcellularLocation>
</comment>
<evidence type="ECO:0000313" key="8">
    <source>
        <dbReference type="Proteomes" id="UP000886818"/>
    </source>
</evidence>
<keyword evidence="3 5" id="KW-1133">Transmembrane helix</keyword>
<feature type="transmembrane region" description="Helical" evidence="5">
    <location>
        <begin position="25"/>
        <end position="49"/>
    </location>
</feature>
<dbReference type="Proteomes" id="UP000886818">
    <property type="component" value="Chromosome"/>
</dbReference>
<evidence type="ECO:0000256" key="1">
    <source>
        <dbReference type="ARBA" id="ARBA00004141"/>
    </source>
</evidence>
<evidence type="ECO:0000259" key="6">
    <source>
        <dbReference type="Pfam" id="PF06271"/>
    </source>
</evidence>
<keyword evidence="8" id="KW-1185">Reference proteome</keyword>
<name>A0ABX8RCU3_9CLOT</name>
<dbReference type="InterPro" id="IPR010432">
    <property type="entry name" value="RDD"/>
</dbReference>
<evidence type="ECO:0000256" key="4">
    <source>
        <dbReference type="ARBA" id="ARBA00023136"/>
    </source>
</evidence>
<feature type="transmembrane region" description="Helical" evidence="5">
    <location>
        <begin position="118"/>
        <end position="135"/>
    </location>
</feature>
<feature type="domain" description="RDD" evidence="6">
    <location>
        <begin position="18"/>
        <end position="147"/>
    </location>
</feature>
<evidence type="ECO:0000313" key="7">
    <source>
        <dbReference type="EMBL" id="QXM06272.1"/>
    </source>
</evidence>